<evidence type="ECO:0000313" key="2">
    <source>
        <dbReference type="Proteomes" id="UP000280507"/>
    </source>
</evidence>
<evidence type="ECO:0000313" key="1">
    <source>
        <dbReference type="EMBL" id="RNF48661.1"/>
    </source>
</evidence>
<dbReference type="OrthoDB" id="6057847at2"/>
<dbReference type="Proteomes" id="UP000280507">
    <property type="component" value="Unassembled WGS sequence"/>
</dbReference>
<sequence length="214" mass="24809">MKGDIKDIKEIVELLRSESNTSHEGGYNALAMIDAYFSRLEHFLVLALPFSNYDRERDDLTKFVSKNWSEKLKKVLSIKTNQHYETLKQLKEKYRNTFAHGGFEKESQSFFFHLGNIGIVPASMSGRKDSVHFNHVPIDKEIFENICSQLDAFDEYLSDSALPDAWKFAQSSLNLAMDNKSLQEMLEVAKDPDTFDAWIERQQDLSDRYTNAEY</sequence>
<proteinExistence type="predicted"/>
<comment type="caution">
    <text evidence="1">The sequence shown here is derived from an EMBL/GenBank/DDBJ whole genome shotgun (WGS) entry which is preliminary data.</text>
</comment>
<reference evidence="1 2" key="1">
    <citation type="journal article" date="2012" name="Int. J. Syst. Evol. Microbiol.">
        <title>Marinomonas hwangdonensis sp. nov., isolated from seawater.</title>
        <authorList>
            <person name="Jung Y.T."/>
            <person name="Oh T.K."/>
            <person name="Yoon J.H."/>
        </authorList>
    </citation>
    <scope>NUCLEOTIDE SEQUENCE [LARGE SCALE GENOMIC DNA]</scope>
    <source>
        <strain evidence="1 2">HDW-15</strain>
    </source>
</reference>
<dbReference type="AlphaFoldDB" id="A0A3M8PZ94"/>
<accession>A0A3M8PZ94</accession>
<keyword evidence="2" id="KW-1185">Reference proteome</keyword>
<name>A0A3M8PZ94_9GAMM</name>
<protein>
    <submittedName>
        <fullName evidence="1">Uncharacterized protein</fullName>
    </submittedName>
</protein>
<gene>
    <name evidence="1" type="ORF">EBI00_14225</name>
</gene>
<organism evidence="1 2">
    <name type="scientific">Marinomonas hwangdonensis</name>
    <dbReference type="NCBI Taxonomy" id="1053647"/>
    <lineage>
        <taxon>Bacteria</taxon>
        <taxon>Pseudomonadati</taxon>
        <taxon>Pseudomonadota</taxon>
        <taxon>Gammaproteobacteria</taxon>
        <taxon>Oceanospirillales</taxon>
        <taxon>Oceanospirillaceae</taxon>
        <taxon>Marinomonas</taxon>
    </lineage>
</organism>
<dbReference type="EMBL" id="RIZG01000011">
    <property type="protein sequence ID" value="RNF48661.1"/>
    <property type="molecule type" value="Genomic_DNA"/>
</dbReference>
<dbReference type="RefSeq" id="WP_123096617.1">
    <property type="nucleotide sequence ID" value="NZ_RIZG01000011.1"/>
</dbReference>